<dbReference type="Proteomes" id="UP001216907">
    <property type="component" value="Unassembled WGS sequence"/>
</dbReference>
<dbReference type="InterPro" id="IPR000683">
    <property type="entry name" value="Gfo/Idh/MocA-like_OxRdtase_N"/>
</dbReference>
<gene>
    <name evidence="2" type="ORF">PZE19_17985</name>
</gene>
<dbReference type="PANTHER" id="PTHR43818">
    <property type="entry name" value="BCDNA.GH03377"/>
    <property type="match status" value="1"/>
</dbReference>
<dbReference type="Gene3D" id="3.30.360.10">
    <property type="entry name" value="Dihydrodipicolinate Reductase, domain 2"/>
    <property type="match status" value="1"/>
</dbReference>
<dbReference type="RefSeq" id="WP_277862013.1">
    <property type="nucleotide sequence ID" value="NZ_JARRAG010000002.1"/>
</dbReference>
<dbReference type="InterPro" id="IPR006311">
    <property type="entry name" value="TAT_signal"/>
</dbReference>
<dbReference type="EMBL" id="JARRAG010000002">
    <property type="protein sequence ID" value="MDG3005682.1"/>
    <property type="molecule type" value="Genomic_DNA"/>
</dbReference>
<dbReference type="Pfam" id="PF01408">
    <property type="entry name" value="GFO_IDH_MocA"/>
    <property type="match status" value="1"/>
</dbReference>
<sequence>MRRRDTNSRRGFLKSTAATTAVTVLSRNAETEAAAEALAAPGPNDKVRIATIGMGIIGFIDTDCALKTPGVELVAAADLYEGRRTRVKEKYGDHVSTHVDYREILDRKDVDAVLLCVPDHWHSAMSIEAMKAGKPVYCEKPMVQTLAEGPDVINAQHETKAVFQVGSQFASSIVFDKLRDMIAAGAIGKVNVVEARYNRNSSLGAWQYTLPLDASPDTVDWDRFLGKAPKRPFDATRFFRWRNYQDYGTAVAGDLFVHLLTAIHHATGSHGPTKVAAMGGLRYWDDGRDVYDAILSLLDYPATQAHPAFTVSLQCDFEDGGGDATSFRFIGDEGVISTDLDSLKLERKGISWPTAEQELKGYNSVQTFSKAQQEAIAAKLAKEPRKASARTAYSGPETFKPPAGYDPRYDHFVKFFTSVRKGDPVYEDAVFGYRAAAPALLCNASLYESKLINWDPVKMQVVG</sequence>
<evidence type="ECO:0000259" key="1">
    <source>
        <dbReference type="Pfam" id="PF01408"/>
    </source>
</evidence>
<reference evidence="2 3" key="1">
    <citation type="submission" date="2023-03" db="EMBL/GenBank/DDBJ databases">
        <title>Paludisphaera mucosa sp. nov. a novel planctomycete from northern fen.</title>
        <authorList>
            <person name="Ivanova A."/>
        </authorList>
    </citation>
    <scope>NUCLEOTIDE SEQUENCE [LARGE SCALE GENOMIC DNA]</scope>
    <source>
        <strain evidence="2 3">Pla2</strain>
    </source>
</reference>
<proteinExistence type="predicted"/>
<dbReference type="PROSITE" id="PS51318">
    <property type="entry name" value="TAT"/>
    <property type="match status" value="1"/>
</dbReference>
<keyword evidence="3" id="KW-1185">Reference proteome</keyword>
<evidence type="ECO:0000313" key="2">
    <source>
        <dbReference type="EMBL" id="MDG3005682.1"/>
    </source>
</evidence>
<evidence type="ECO:0000313" key="3">
    <source>
        <dbReference type="Proteomes" id="UP001216907"/>
    </source>
</evidence>
<dbReference type="Gene3D" id="3.40.50.720">
    <property type="entry name" value="NAD(P)-binding Rossmann-like Domain"/>
    <property type="match status" value="1"/>
</dbReference>
<dbReference type="InterPro" id="IPR036291">
    <property type="entry name" value="NAD(P)-bd_dom_sf"/>
</dbReference>
<name>A0ABT6FDN7_9BACT</name>
<dbReference type="SUPFAM" id="SSF51735">
    <property type="entry name" value="NAD(P)-binding Rossmann-fold domains"/>
    <property type="match status" value="1"/>
</dbReference>
<dbReference type="InterPro" id="IPR050463">
    <property type="entry name" value="Gfo/Idh/MocA_oxidrdct_glycsds"/>
</dbReference>
<dbReference type="PANTHER" id="PTHR43818:SF5">
    <property type="entry name" value="OXIDOREDUCTASE FAMILY PROTEIN"/>
    <property type="match status" value="1"/>
</dbReference>
<comment type="caution">
    <text evidence="2">The sequence shown here is derived from an EMBL/GenBank/DDBJ whole genome shotgun (WGS) entry which is preliminary data.</text>
</comment>
<organism evidence="2 3">
    <name type="scientific">Paludisphaera mucosa</name>
    <dbReference type="NCBI Taxonomy" id="3030827"/>
    <lineage>
        <taxon>Bacteria</taxon>
        <taxon>Pseudomonadati</taxon>
        <taxon>Planctomycetota</taxon>
        <taxon>Planctomycetia</taxon>
        <taxon>Isosphaerales</taxon>
        <taxon>Isosphaeraceae</taxon>
        <taxon>Paludisphaera</taxon>
    </lineage>
</organism>
<dbReference type="SUPFAM" id="SSF55347">
    <property type="entry name" value="Glyceraldehyde-3-phosphate dehydrogenase-like, C-terminal domain"/>
    <property type="match status" value="1"/>
</dbReference>
<feature type="domain" description="Gfo/Idh/MocA-like oxidoreductase N-terminal" evidence="1">
    <location>
        <begin position="47"/>
        <end position="166"/>
    </location>
</feature>
<protein>
    <submittedName>
        <fullName evidence="2">Gfo/Idh/MocA family oxidoreductase</fullName>
    </submittedName>
</protein>
<accession>A0ABT6FDN7</accession>